<dbReference type="NCBIfam" id="TIGR01563">
    <property type="entry name" value="gp16_SPP1"/>
    <property type="match status" value="1"/>
</dbReference>
<dbReference type="InterPro" id="IPR008767">
    <property type="entry name" value="Phage_SPP1_head-tail_adaptor"/>
</dbReference>
<accession>A0A840HW88</accession>
<dbReference type="RefSeq" id="WP_184475530.1">
    <property type="nucleotide sequence ID" value="NZ_JACHOV010000007.1"/>
</dbReference>
<keyword evidence="2" id="KW-1185">Reference proteome</keyword>
<evidence type="ECO:0000313" key="1">
    <source>
        <dbReference type="EMBL" id="MBB4641736.1"/>
    </source>
</evidence>
<dbReference type="Proteomes" id="UP000575068">
    <property type="component" value="Unassembled WGS sequence"/>
</dbReference>
<dbReference type="Pfam" id="PF05521">
    <property type="entry name" value="Phage_HCP"/>
    <property type="match status" value="1"/>
</dbReference>
<name>A0A840HW88_9SPHN</name>
<gene>
    <name evidence="1" type="ORF">HNQ99_002049</name>
</gene>
<evidence type="ECO:0000313" key="2">
    <source>
        <dbReference type="Proteomes" id="UP000575068"/>
    </source>
</evidence>
<reference evidence="1 2" key="1">
    <citation type="submission" date="2020-08" db="EMBL/GenBank/DDBJ databases">
        <title>Genomic Encyclopedia of Type Strains, Phase IV (KMG-IV): sequencing the most valuable type-strain genomes for metagenomic binning, comparative biology and taxonomic classification.</title>
        <authorList>
            <person name="Goeker M."/>
        </authorList>
    </citation>
    <scope>NUCLEOTIDE SEQUENCE [LARGE SCALE GENOMIC DNA]</scope>
    <source>
        <strain evidence="1 2">DSM 7465</strain>
    </source>
</reference>
<dbReference type="AlphaFoldDB" id="A0A840HW88"/>
<dbReference type="Gene3D" id="2.40.10.270">
    <property type="entry name" value="Bacteriophage SPP1 head-tail adaptor protein"/>
    <property type="match status" value="1"/>
</dbReference>
<dbReference type="EMBL" id="JACHOV010000007">
    <property type="protein sequence ID" value="MBB4641736.1"/>
    <property type="molecule type" value="Genomic_DNA"/>
</dbReference>
<organism evidence="1 2">
    <name type="scientific">Rhizorhapis suberifaciens</name>
    <name type="common">corky root of lettuce</name>
    <dbReference type="NCBI Taxonomy" id="13656"/>
    <lineage>
        <taxon>Bacteria</taxon>
        <taxon>Pseudomonadati</taxon>
        <taxon>Pseudomonadota</taxon>
        <taxon>Alphaproteobacteria</taxon>
        <taxon>Sphingomonadales</taxon>
        <taxon>Sphingomonadaceae</taxon>
        <taxon>Rhizorhapis</taxon>
    </lineage>
</organism>
<proteinExistence type="predicted"/>
<sequence>MAAEVAGLLLERVIIQRRTDARDELGGSAAEWVQEAEVWAGVAPDGAGLEVSGGAARGEIRWAITLRRRAGLGLDCRLTWRGRLLRVRRVDDDPRAQDVVTLRCEEQPCSSA</sequence>
<protein>
    <submittedName>
        <fullName evidence="1">SPP1 family predicted phage head-tail adaptor</fullName>
    </submittedName>
</protein>
<comment type="caution">
    <text evidence="1">The sequence shown here is derived from an EMBL/GenBank/DDBJ whole genome shotgun (WGS) entry which is preliminary data.</text>
</comment>
<dbReference type="InterPro" id="IPR038666">
    <property type="entry name" value="SSP1_head-tail_sf"/>
</dbReference>